<comment type="similarity">
    <text evidence="3">Belongs to the PTH2 family.</text>
</comment>
<dbReference type="SUPFAM" id="SSF102462">
    <property type="entry name" value="Peptidyl-tRNA hydrolase II"/>
    <property type="match status" value="1"/>
</dbReference>
<dbReference type="AlphaFoldDB" id="A0A9P0FB97"/>
<evidence type="ECO:0000256" key="2">
    <source>
        <dbReference type="ARBA" id="ARBA00022801"/>
    </source>
</evidence>
<proteinExistence type="inferred from homology"/>
<comment type="catalytic activity">
    <reaction evidence="4">
        <text>an N-acyl-L-alpha-aminoacyl-tRNA + H2O = an N-acyl-L-amino acid + a tRNA + H(+)</text>
        <dbReference type="Rhea" id="RHEA:54448"/>
        <dbReference type="Rhea" id="RHEA-COMP:10123"/>
        <dbReference type="Rhea" id="RHEA-COMP:13883"/>
        <dbReference type="ChEBI" id="CHEBI:15377"/>
        <dbReference type="ChEBI" id="CHEBI:15378"/>
        <dbReference type="ChEBI" id="CHEBI:59874"/>
        <dbReference type="ChEBI" id="CHEBI:78442"/>
        <dbReference type="ChEBI" id="CHEBI:138191"/>
        <dbReference type="EC" id="3.1.1.29"/>
    </reaction>
</comment>
<dbReference type="GO" id="GO:0005829">
    <property type="term" value="C:cytosol"/>
    <property type="evidence" value="ECO:0007669"/>
    <property type="project" value="TreeGrafter"/>
</dbReference>
<keyword evidence="2" id="KW-0378">Hydrolase</keyword>
<accession>A0A9P0FB97</accession>
<dbReference type="CDD" id="cd02407">
    <property type="entry name" value="PTH2_family"/>
    <property type="match status" value="1"/>
</dbReference>
<evidence type="ECO:0000313" key="6">
    <source>
        <dbReference type="Proteomes" id="UP001154078"/>
    </source>
</evidence>
<evidence type="ECO:0000313" key="5">
    <source>
        <dbReference type="EMBL" id="CAH0545818.1"/>
    </source>
</evidence>
<dbReference type="EMBL" id="OV121132">
    <property type="protein sequence ID" value="CAH0545818.1"/>
    <property type="molecule type" value="Genomic_DNA"/>
</dbReference>
<organism evidence="5 6">
    <name type="scientific">Brassicogethes aeneus</name>
    <name type="common">Rape pollen beetle</name>
    <name type="synonym">Meligethes aeneus</name>
    <dbReference type="NCBI Taxonomy" id="1431903"/>
    <lineage>
        <taxon>Eukaryota</taxon>
        <taxon>Metazoa</taxon>
        <taxon>Ecdysozoa</taxon>
        <taxon>Arthropoda</taxon>
        <taxon>Hexapoda</taxon>
        <taxon>Insecta</taxon>
        <taxon>Pterygota</taxon>
        <taxon>Neoptera</taxon>
        <taxon>Endopterygota</taxon>
        <taxon>Coleoptera</taxon>
        <taxon>Polyphaga</taxon>
        <taxon>Cucujiformia</taxon>
        <taxon>Nitidulidae</taxon>
        <taxon>Meligethinae</taxon>
        <taxon>Brassicogethes</taxon>
    </lineage>
</organism>
<reference evidence="5" key="1">
    <citation type="submission" date="2021-12" db="EMBL/GenBank/DDBJ databases">
        <authorList>
            <person name="King R."/>
        </authorList>
    </citation>
    <scope>NUCLEOTIDE SEQUENCE</scope>
</reference>
<protein>
    <recommendedName>
        <fullName evidence="1">peptidyl-tRNA hydrolase</fullName>
        <ecNumber evidence="1">3.1.1.29</ecNumber>
    </recommendedName>
</protein>
<dbReference type="Gene3D" id="3.40.1490.10">
    <property type="entry name" value="Bit1"/>
    <property type="match status" value="1"/>
</dbReference>
<evidence type="ECO:0000256" key="4">
    <source>
        <dbReference type="ARBA" id="ARBA00048707"/>
    </source>
</evidence>
<keyword evidence="6" id="KW-1185">Reference proteome</keyword>
<gene>
    <name evidence="5" type="ORF">MELIAE_LOCUS120</name>
</gene>
<dbReference type="Pfam" id="PF01981">
    <property type="entry name" value="PTH2"/>
    <property type="match status" value="1"/>
</dbReference>
<evidence type="ECO:0000256" key="1">
    <source>
        <dbReference type="ARBA" id="ARBA00013260"/>
    </source>
</evidence>
<dbReference type="InterPro" id="IPR023476">
    <property type="entry name" value="Pep_tRNA_hydro_II_dom_sf"/>
</dbReference>
<evidence type="ECO:0000256" key="3">
    <source>
        <dbReference type="ARBA" id="ARBA00038050"/>
    </source>
</evidence>
<dbReference type="OrthoDB" id="1733656at2759"/>
<dbReference type="GO" id="GO:0004045">
    <property type="term" value="F:peptidyl-tRNA hydrolase activity"/>
    <property type="evidence" value="ECO:0007669"/>
    <property type="project" value="UniProtKB-EC"/>
</dbReference>
<dbReference type="InterPro" id="IPR002833">
    <property type="entry name" value="PTH2"/>
</dbReference>
<dbReference type="PANTHER" id="PTHR12649">
    <property type="entry name" value="PEPTIDYL-TRNA HYDROLASE 2"/>
    <property type="match status" value="1"/>
</dbReference>
<sequence length="130" mass="14411">MGNSVMKTILVTILKTFTNFGSTKMVFIFRTDLKPTRGKLATQTADAAVLLYEKALNSDNEHLKSWLRFGQPKIVLKIGDESSLKNLFEVGMKNNLSLVKVMEENQLVAVGIGPNLTKDIDNVTKGLKLL</sequence>
<dbReference type="PANTHER" id="PTHR12649:SF11">
    <property type="entry name" value="PEPTIDYL-TRNA HYDROLASE 2, MITOCHONDRIAL"/>
    <property type="match status" value="1"/>
</dbReference>
<dbReference type="Proteomes" id="UP001154078">
    <property type="component" value="Chromosome 1"/>
</dbReference>
<name>A0A9P0FB97_BRAAE</name>
<dbReference type="EC" id="3.1.1.29" evidence="1"/>